<organism evidence="3 4">
    <name type="scientific">Brevundimonas intermedia</name>
    <dbReference type="NCBI Taxonomy" id="74315"/>
    <lineage>
        <taxon>Bacteria</taxon>
        <taxon>Pseudomonadati</taxon>
        <taxon>Pseudomonadota</taxon>
        <taxon>Alphaproteobacteria</taxon>
        <taxon>Caulobacterales</taxon>
        <taxon>Caulobacteraceae</taxon>
        <taxon>Brevundimonas</taxon>
    </lineage>
</organism>
<evidence type="ECO:0000259" key="2">
    <source>
        <dbReference type="Pfam" id="PF04606"/>
    </source>
</evidence>
<evidence type="ECO:0000313" key="4">
    <source>
        <dbReference type="Proteomes" id="UP001143509"/>
    </source>
</evidence>
<evidence type="ECO:0000256" key="1">
    <source>
        <dbReference type="SAM" id="MobiDB-lite"/>
    </source>
</evidence>
<dbReference type="InterPro" id="IPR007684">
    <property type="entry name" value="Znf_Ogr/Delta"/>
</dbReference>
<gene>
    <name evidence="3" type="ORF">GCM10017620_25740</name>
</gene>
<dbReference type="EMBL" id="BSFD01000010">
    <property type="protein sequence ID" value="GLK49601.1"/>
    <property type="molecule type" value="Genomic_DNA"/>
</dbReference>
<evidence type="ECO:0000313" key="3">
    <source>
        <dbReference type="EMBL" id="GLK49601.1"/>
    </source>
</evidence>
<reference evidence="3" key="2">
    <citation type="submission" date="2023-01" db="EMBL/GenBank/DDBJ databases">
        <authorList>
            <person name="Sun Q."/>
            <person name="Evtushenko L."/>
        </authorList>
    </citation>
    <scope>NUCLEOTIDE SEQUENCE</scope>
    <source>
        <strain evidence="3">VKM B-1499</strain>
    </source>
</reference>
<feature type="region of interest" description="Disordered" evidence="1">
    <location>
        <begin position="75"/>
        <end position="100"/>
    </location>
</feature>
<keyword evidence="4" id="KW-1185">Reference proteome</keyword>
<proteinExistence type="predicted"/>
<comment type="caution">
    <text evidence="3">The sequence shown here is derived from an EMBL/GenBank/DDBJ whole genome shotgun (WGS) entry which is preliminary data.</text>
</comment>
<feature type="domain" description="Zinc finger Ogr/Delta-type" evidence="2">
    <location>
        <begin position="13"/>
        <end position="58"/>
    </location>
</feature>
<dbReference type="Proteomes" id="UP001143509">
    <property type="component" value="Unassembled WGS sequence"/>
</dbReference>
<accession>A0ABQ5TCX8</accession>
<protein>
    <recommendedName>
        <fullName evidence="2">Zinc finger Ogr/Delta-type domain-containing protein</fullName>
    </recommendedName>
</protein>
<dbReference type="Pfam" id="PF04606">
    <property type="entry name" value="Ogr_Delta"/>
    <property type="match status" value="1"/>
</dbReference>
<dbReference type="RefSeq" id="WP_373878099.1">
    <property type="nucleotide sequence ID" value="NZ_BSFD01000010.1"/>
</dbReference>
<reference evidence="3" key="1">
    <citation type="journal article" date="2014" name="Int. J. Syst. Evol. Microbiol.">
        <title>Complete genome of a new Firmicutes species belonging to the dominant human colonic microbiota ('Ruminococcus bicirculans') reveals two chromosomes and a selective capacity to utilize plant glucans.</title>
        <authorList>
            <consortium name="NISC Comparative Sequencing Program"/>
            <person name="Wegmann U."/>
            <person name="Louis P."/>
            <person name="Goesmann A."/>
            <person name="Henrissat B."/>
            <person name="Duncan S.H."/>
            <person name="Flint H.J."/>
        </authorList>
    </citation>
    <scope>NUCLEOTIDE SEQUENCE</scope>
    <source>
        <strain evidence="3">VKM B-1499</strain>
    </source>
</reference>
<name>A0ABQ5TCX8_9CAUL</name>
<sequence>MLGMKRYGGRVPCPHCGSASAARSSRGVSPTYRETYLRCSNLECGWVGVASIIIERTVVQSASPNPRVALPVTATRRKAAGAPTPQPANDDQVLAPAEAL</sequence>